<evidence type="ECO:0000313" key="3">
    <source>
        <dbReference type="EMBL" id="HHJ52912.1"/>
    </source>
</evidence>
<keyword evidence="3" id="KW-0328">Glycosyltransferase</keyword>
<dbReference type="AlphaFoldDB" id="A0A7V5PPL0"/>
<feature type="transmembrane region" description="Helical" evidence="1">
    <location>
        <begin position="62"/>
        <end position="84"/>
    </location>
</feature>
<proteinExistence type="predicted"/>
<dbReference type="Gene3D" id="3.40.50.2020">
    <property type="match status" value="1"/>
</dbReference>
<gene>
    <name evidence="3" type="ORF">ENJ89_06935</name>
</gene>
<feature type="domain" description="Phosphoribosyltransferase" evidence="2">
    <location>
        <begin position="71"/>
        <end position="193"/>
    </location>
</feature>
<comment type="caution">
    <text evidence="3">The sequence shown here is derived from an EMBL/GenBank/DDBJ whole genome shotgun (WGS) entry which is preliminary data.</text>
</comment>
<organism evidence="3">
    <name type="scientific">Caldithrix abyssi</name>
    <dbReference type="NCBI Taxonomy" id="187145"/>
    <lineage>
        <taxon>Bacteria</taxon>
        <taxon>Pseudomonadati</taxon>
        <taxon>Calditrichota</taxon>
        <taxon>Calditrichia</taxon>
        <taxon>Calditrichales</taxon>
        <taxon>Calditrichaceae</taxon>
        <taxon>Caldithrix</taxon>
    </lineage>
</organism>
<keyword evidence="1" id="KW-1133">Transmembrane helix</keyword>
<keyword evidence="1" id="KW-0812">Transmembrane</keyword>
<keyword evidence="1" id="KW-0472">Membrane</keyword>
<dbReference type="EMBL" id="DROD01000459">
    <property type="protein sequence ID" value="HHJ52912.1"/>
    <property type="molecule type" value="Genomic_DNA"/>
</dbReference>
<dbReference type="CDD" id="cd06223">
    <property type="entry name" value="PRTases_typeI"/>
    <property type="match status" value="1"/>
</dbReference>
<keyword evidence="3" id="KW-0808">Transferase</keyword>
<dbReference type="SUPFAM" id="SSF53271">
    <property type="entry name" value="PRTase-like"/>
    <property type="match status" value="1"/>
</dbReference>
<dbReference type="InterPro" id="IPR029057">
    <property type="entry name" value="PRTase-like"/>
</dbReference>
<dbReference type="Pfam" id="PF14681">
    <property type="entry name" value="UPRTase"/>
    <property type="match status" value="1"/>
</dbReference>
<name>A0A7V5PPL0_CALAY</name>
<reference evidence="3" key="1">
    <citation type="journal article" date="2020" name="mSystems">
        <title>Genome- and Community-Level Interaction Insights into Carbon Utilization and Element Cycling Functions of Hydrothermarchaeota in Hydrothermal Sediment.</title>
        <authorList>
            <person name="Zhou Z."/>
            <person name="Liu Y."/>
            <person name="Xu W."/>
            <person name="Pan J."/>
            <person name="Luo Z.H."/>
            <person name="Li M."/>
        </authorList>
    </citation>
    <scope>NUCLEOTIDE SEQUENCE [LARGE SCALE GENOMIC DNA]</scope>
    <source>
        <strain evidence="3">HyVt-527</strain>
    </source>
</reference>
<dbReference type="GO" id="GO:0016757">
    <property type="term" value="F:glycosyltransferase activity"/>
    <property type="evidence" value="ECO:0007669"/>
    <property type="project" value="UniProtKB-KW"/>
</dbReference>
<dbReference type="Proteomes" id="UP000886124">
    <property type="component" value="Unassembled WGS sequence"/>
</dbReference>
<protein>
    <submittedName>
        <fullName evidence="3">Phosphoribosyltransferase</fullName>
    </submittedName>
</protein>
<sequence length="207" mass="22972">MNIEQLISKARKNAINLFNLSTDDALQDLLARVKNCRNAHETRRLLIGLGEIFIRNLQQKEYLSSFAVCALLLRGGLFFLPGFLKAEHKMELAFLSPARQREINFVCNPPEMLAGNDVLILDVVTDTGQSFIDAARFLKKNGAQTVAVGALFGSPSSIKILALDDNIDDILILDDDNTNVNGFLLPDVNYDVGDLIMKSVIQIEHID</sequence>
<evidence type="ECO:0000259" key="2">
    <source>
        <dbReference type="Pfam" id="PF14681"/>
    </source>
</evidence>
<evidence type="ECO:0000256" key="1">
    <source>
        <dbReference type="SAM" id="Phobius"/>
    </source>
</evidence>
<dbReference type="InterPro" id="IPR000836">
    <property type="entry name" value="PRTase_dom"/>
</dbReference>
<accession>A0A7V5PPL0</accession>